<keyword evidence="2" id="KW-0378">Hydrolase</keyword>
<protein>
    <submittedName>
        <fullName evidence="2">Restriction endonuclease</fullName>
    </submittedName>
</protein>
<comment type="caution">
    <text evidence="2">The sequence shown here is derived from an EMBL/GenBank/DDBJ whole genome shotgun (WGS) entry which is preliminary data.</text>
</comment>
<dbReference type="GO" id="GO:0003676">
    <property type="term" value="F:nucleic acid binding"/>
    <property type="evidence" value="ECO:0007669"/>
    <property type="project" value="InterPro"/>
</dbReference>
<evidence type="ECO:0000259" key="1">
    <source>
        <dbReference type="Pfam" id="PF07669"/>
    </source>
</evidence>
<dbReference type="AlphaFoldDB" id="A0A255DXN7"/>
<dbReference type="GO" id="GO:0006304">
    <property type="term" value="P:DNA modification"/>
    <property type="evidence" value="ECO:0007669"/>
    <property type="project" value="InterPro"/>
</dbReference>
<organism evidence="2 3">
    <name type="scientific">Parenemella sanctibonifatiensis</name>
    <dbReference type="NCBI Taxonomy" id="2016505"/>
    <lineage>
        <taxon>Bacteria</taxon>
        <taxon>Bacillati</taxon>
        <taxon>Actinomycetota</taxon>
        <taxon>Actinomycetes</taxon>
        <taxon>Propionibacteriales</taxon>
        <taxon>Propionibacteriaceae</taxon>
        <taxon>Parenemella</taxon>
    </lineage>
</organism>
<dbReference type="GO" id="GO:0004519">
    <property type="term" value="F:endonuclease activity"/>
    <property type="evidence" value="ECO:0007669"/>
    <property type="project" value="UniProtKB-KW"/>
</dbReference>
<dbReference type="PRINTS" id="PR00507">
    <property type="entry name" value="N12N6MTFRASE"/>
</dbReference>
<evidence type="ECO:0000313" key="3">
    <source>
        <dbReference type="Proteomes" id="UP000216533"/>
    </source>
</evidence>
<dbReference type="Gene3D" id="3.40.50.150">
    <property type="entry name" value="Vaccinia Virus protein VP39"/>
    <property type="match status" value="1"/>
</dbReference>
<reference evidence="2 3" key="1">
    <citation type="submission" date="2017-07" db="EMBL/GenBank/DDBJ databases">
        <title>Draft whole genome sequences of clinical Proprionibacteriaceae strains.</title>
        <authorList>
            <person name="Bernier A.-M."/>
            <person name="Bernard K."/>
            <person name="Domingo M.-C."/>
        </authorList>
    </citation>
    <scope>NUCLEOTIDE SEQUENCE [LARGE SCALE GENOMIC DNA]</scope>
    <source>
        <strain evidence="2 3">NML 160184</strain>
    </source>
</reference>
<accession>A0A255DXN7</accession>
<sequence length="511" mass="58093">MKAHFDRYVPDILDCLAQLSNDEVPTPPKLARDMLDLLPDEVWHDPGLRWLDPFCKSGVFLREVATRLLDGLTEWEPDFAKRRDHIFGNMLFGAAITAMTGVISRRSVYCSADAAGRHSVARFADSAGNLPFIPAEHDFDAKGRCRACGAPKDLERGDTRENHAYSFIHGAYPTQELTSMKFDVIVGNPPYQIDDVGGHRPVPIYHHFVNKAKSLRPRHIVMITQSRWMAGGLGLSNFRRQMLADDHIRVLVDYPVARDLFPSVEIKGGVSYFHWDRDRPGDCAVTLVRGQQVIGPVSRRLDSHDVFVRDSRALSILDKVLDAHHPSFENLVASVRPFGETLRSNFDDFKESPTGDYRVQLVVRADGRRRRVWTKPEYVTNNHNLAQAWKIYLPKAASDGGQRLPDMVIGRPTLGAPHEVCTETYLAIGPFSSEREARSAMSYLRTRTVRYLISLRKLSQDNIPRTFRWVPTDVWDREFSDSELFEKYSLTPEEVALIEEHVQIMPDNDNG</sequence>
<proteinExistence type="predicted"/>
<dbReference type="Pfam" id="PF07669">
    <property type="entry name" value="Eco57I"/>
    <property type="match status" value="1"/>
</dbReference>
<name>A0A255DXN7_9ACTN</name>
<dbReference type="GO" id="GO:0009007">
    <property type="term" value="F:site-specific DNA-methyltransferase (adenine-specific) activity"/>
    <property type="evidence" value="ECO:0007669"/>
    <property type="project" value="UniProtKB-EC"/>
</dbReference>
<dbReference type="InterPro" id="IPR011639">
    <property type="entry name" value="MethylTrfase_TaqI-like_dom"/>
</dbReference>
<evidence type="ECO:0000313" key="2">
    <source>
        <dbReference type="EMBL" id="OYN84024.1"/>
    </source>
</evidence>
<gene>
    <name evidence="2" type="ORF">CGZ92_13265</name>
</gene>
<keyword evidence="2" id="KW-0540">Nuclease</keyword>
<dbReference type="InterPro" id="IPR029063">
    <property type="entry name" value="SAM-dependent_MTases_sf"/>
</dbReference>
<feature type="domain" description="Type II methyltransferase M.TaqI-like" evidence="1">
    <location>
        <begin position="89"/>
        <end position="261"/>
    </location>
</feature>
<dbReference type="RefSeq" id="WP_094451866.1">
    <property type="nucleotide sequence ID" value="NZ_NMVI01000029.1"/>
</dbReference>
<dbReference type="EMBL" id="NMVI01000029">
    <property type="protein sequence ID" value="OYN84024.1"/>
    <property type="molecule type" value="Genomic_DNA"/>
</dbReference>
<dbReference type="InterPro" id="IPR002052">
    <property type="entry name" value="DNA_methylase_N6_adenine_CS"/>
</dbReference>
<keyword evidence="2" id="KW-0255">Endonuclease</keyword>
<dbReference type="SUPFAM" id="SSF53335">
    <property type="entry name" value="S-adenosyl-L-methionine-dependent methyltransferases"/>
    <property type="match status" value="1"/>
</dbReference>
<dbReference type="GO" id="GO:0032259">
    <property type="term" value="P:methylation"/>
    <property type="evidence" value="ECO:0007669"/>
    <property type="project" value="InterPro"/>
</dbReference>
<dbReference type="Proteomes" id="UP000216533">
    <property type="component" value="Unassembled WGS sequence"/>
</dbReference>
<dbReference type="PROSITE" id="PS00092">
    <property type="entry name" value="N6_MTASE"/>
    <property type="match status" value="1"/>
</dbReference>